<feature type="region of interest" description="Disordered" evidence="2">
    <location>
        <begin position="1695"/>
        <end position="1731"/>
    </location>
</feature>
<reference evidence="3 4" key="1">
    <citation type="journal article" date="2021" name="Sci. Rep.">
        <title>Genome sequencing of the multicellular alga Astrephomene provides insights into convergent evolution of germ-soma differentiation.</title>
        <authorList>
            <person name="Yamashita S."/>
            <person name="Yamamoto K."/>
            <person name="Matsuzaki R."/>
            <person name="Suzuki S."/>
            <person name="Yamaguchi H."/>
            <person name="Hirooka S."/>
            <person name="Minakuchi Y."/>
            <person name="Miyagishima S."/>
            <person name="Kawachi M."/>
            <person name="Toyoda A."/>
            <person name="Nozaki H."/>
        </authorList>
    </citation>
    <scope>NUCLEOTIDE SEQUENCE [LARGE SCALE GENOMIC DNA]</scope>
    <source>
        <strain evidence="3 4">NIES-4017</strain>
    </source>
</reference>
<dbReference type="SUPFAM" id="SSF101908">
    <property type="entry name" value="Putative isomerase YbhE"/>
    <property type="match status" value="1"/>
</dbReference>
<dbReference type="InterPro" id="IPR011047">
    <property type="entry name" value="Quinoprotein_ADH-like_sf"/>
</dbReference>
<dbReference type="Gene3D" id="2.130.10.10">
    <property type="entry name" value="YVTN repeat-like/Quinoprotein amine dehydrogenase"/>
    <property type="match status" value="4"/>
</dbReference>
<gene>
    <name evidence="3" type="ORF">Agub_g266</name>
</gene>
<feature type="region of interest" description="Disordered" evidence="2">
    <location>
        <begin position="902"/>
        <end position="934"/>
    </location>
</feature>
<dbReference type="SMART" id="SM00320">
    <property type="entry name" value="WD40"/>
    <property type="match status" value="11"/>
</dbReference>
<feature type="region of interest" description="Disordered" evidence="2">
    <location>
        <begin position="324"/>
        <end position="351"/>
    </location>
</feature>
<keyword evidence="4" id="KW-1185">Reference proteome</keyword>
<dbReference type="SUPFAM" id="SSF50998">
    <property type="entry name" value="Quinoprotein alcohol dehydrogenase-like"/>
    <property type="match status" value="1"/>
</dbReference>
<dbReference type="InterPro" id="IPR001680">
    <property type="entry name" value="WD40_rpt"/>
</dbReference>
<dbReference type="InterPro" id="IPR052779">
    <property type="entry name" value="WDR62"/>
</dbReference>
<evidence type="ECO:0000256" key="2">
    <source>
        <dbReference type="SAM" id="MobiDB-lite"/>
    </source>
</evidence>
<feature type="coiled-coil region" evidence="1">
    <location>
        <begin position="1801"/>
        <end position="1828"/>
    </location>
</feature>
<dbReference type="PANTHER" id="PTHR45589:SF1">
    <property type="entry name" value="WD REPEAT DOMAIN 62, ISOFORM G"/>
    <property type="match status" value="1"/>
</dbReference>
<sequence length="1835" mass="189551">MEIINSARGASFRRRGTGQQVAHTGPLQAVEHLRLERAFGCGTCNAGLVTCQHPSRPGVIAYSSGSVVVIYDSNCKTQTTFLCPKSRHPGKPYACLAFSKDGAYLAAGERGGQSPELLVWEVSSGRCLQGLRGHKNGVGSITFSQDGRLLVSTGEAYDGQLCVWDWQTGTLLAKQHTQAEVQRACIVEDGTGMMITTIGKAGRSGHFKAWLLSLPSGRQPAPGQVTLMPRPANLKEYRNSSFVGIAVAPAEGTAQQGQPLLYALTQEGILLTLRSATRTIDKSTNLNVSAAFSLAVSQNLVACACAAGVVRLFATRTLAFKGNLPRLNPRGAGTHPAEAPGGSPAPAGSCASAQSPIVAGTPCGSGAGFAHPDATGCAFDCSGEKLTVAYADRTLMIWDMRNPSRPTRSRSVLSHSGVIWSAALIPAWQAPLLSPPTESPTSRGNEAVSGPSSILCTCGADGTVRLWNVCLDNSASTAGPMGVPAEPSAAARVTRTLRATIYADPPEADEDATVFNNHHRRCAPEAPLPAPDSRAGVGQQPRTVTLRCLRVSPCGRHLATGDTRGNLRVYNLATLELLLFREAHDLEIMSLDYSPPSLDGSCYLASGSRDMFIHVYDMSRGYDLVGTCDAHTAAVTAVRFSSSGGRLALLSCSADKSVVFRRVQLDPCGLTFEVYNTERIPRGVLYDIAVDPTGGRAVAVGQGNQLRVFDVATGRGIGSFSGDASCGEAVSVTMDPTGHMAVCSCNEGGVAVYDVDTGALLARGSGHGDVCTGAVLLDDYRGLVSVGGDGCALLWRLTPKLGKRMQDAVADCQRQLEAQARAQAAMVQQREQHKTPCAVSRRKAWGTCDAAGDAAEEIKSAAAEGMELRNSREVHIDMSVTVLRVRQGKALLSADKLPRWARVDEEEEASQGGDPSRLEQEPAAAPAPLATASPPIPVIAQLPAGKWAQRPAPPVFQLDPTAAEEVAAQPDALAVQPRTWAEEVEGDDEIVFCDPSEDGQTPGEPRGFAQDAQDVAPEVDMEAGGAAAGDGFDAALCVPRPDGDGDDVIMETGEDEETCWEGSQLDDLPLQEETASLCASNRLAGAGQPGEATGGVKGVLRRDLFREHFDSLGIDQGSATKALAADPRRQSLSLWYRQARAGSIAGGPLSAVIAASARPALGGGAGAAPMAATAAVGPLSPFLAAMPLPASINTKRGGGAVGMDVDGAVTSSAWTPDRGMLPLFSPAHVKADKQAEELDRMIQRVKNSIAKRPAYAGAPVAPSPLGAAPTSGAAFIQPALTPRAAAATAALAAAAAASMMAATPRSRAGVAPPAPAAVAAPDAAVMAAGQPGPQATAAGIGFKLPPSHAILSAAAARQKAAAAAEAEAAAAEPAVYTAAPTLPVTPGLSDVSGGSCMPEMGDVSGSSTPVSGQHEYAPNGTTGEEALSSALLMSSNPLYGANPATPMLGGAMSAARHRAATMENVCPSIGTAATSATGVLLASHQGVSASSQPAPSAEDVLRSILQEQQQPAASSADGTGVCIVSQLTAAGNKLQKQFLQTAVAPDSDVLMAGGQEQQRRQPKVPLPAVKPRANSPAKSTFSASAAVEAAAESPTIASFTSTHAQEPPVQADDGAVSQEVPLEDAASGADADPSVRLLQALRLFVNAYTQVNAAPATASCSSSASLATAARYQEVAERAVAELTAMLQGRDAPEAHLGLPRAGTQKTAEPEENSPFGKASGTATTKQQALDDVSVPPVETCMSPRMGAEAQPQPRGLRSGAGSSVMDASAALLSGSVRSGLSSGQVVQVDRVGSLVEDLLHQRMEEEMKKMKEKMEETMEDMISQRIRAMMISSR</sequence>
<dbReference type="InterPro" id="IPR015943">
    <property type="entry name" value="WD40/YVTN_repeat-like_dom_sf"/>
</dbReference>
<accession>A0AAD3DGW5</accession>
<dbReference type="Pfam" id="PF00400">
    <property type="entry name" value="WD40"/>
    <property type="match status" value="3"/>
</dbReference>
<comment type="caution">
    <text evidence="3">The sequence shown here is derived from an EMBL/GenBank/DDBJ whole genome shotgun (WGS) entry which is preliminary data.</text>
</comment>
<dbReference type="Proteomes" id="UP001054857">
    <property type="component" value="Unassembled WGS sequence"/>
</dbReference>
<dbReference type="PANTHER" id="PTHR45589">
    <property type="entry name" value="WD REPEAT DOMAIN 62, ISOFORM G"/>
    <property type="match status" value="1"/>
</dbReference>
<evidence type="ECO:0000256" key="1">
    <source>
        <dbReference type="SAM" id="Coils"/>
    </source>
</evidence>
<feature type="region of interest" description="Disordered" evidence="2">
    <location>
        <begin position="1553"/>
        <end position="1586"/>
    </location>
</feature>
<keyword evidence="1" id="KW-0175">Coiled coil</keyword>
<organism evidence="3 4">
    <name type="scientific">Astrephomene gubernaculifera</name>
    <dbReference type="NCBI Taxonomy" id="47775"/>
    <lineage>
        <taxon>Eukaryota</taxon>
        <taxon>Viridiplantae</taxon>
        <taxon>Chlorophyta</taxon>
        <taxon>core chlorophytes</taxon>
        <taxon>Chlorophyceae</taxon>
        <taxon>CS clade</taxon>
        <taxon>Chlamydomonadales</taxon>
        <taxon>Astrephomenaceae</taxon>
        <taxon>Astrephomene</taxon>
    </lineage>
</organism>
<proteinExistence type="predicted"/>
<feature type="region of interest" description="Disordered" evidence="2">
    <location>
        <begin position="1390"/>
        <end position="1421"/>
    </location>
</feature>
<feature type="compositionally biased region" description="Low complexity" evidence="2">
    <location>
        <begin position="922"/>
        <end position="933"/>
    </location>
</feature>
<dbReference type="EMBL" id="BMAR01000001">
    <property type="protein sequence ID" value="GFR39781.1"/>
    <property type="molecule type" value="Genomic_DNA"/>
</dbReference>
<protein>
    <submittedName>
        <fullName evidence="3">Uncharacterized protein</fullName>
    </submittedName>
</protein>
<evidence type="ECO:0000313" key="4">
    <source>
        <dbReference type="Proteomes" id="UP001054857"/>
    </source>
</evidence>
<evidence type="ECO:0000313" key="3">
    <source>
        <dbReference type="EMBL" id="GFR39781.1"/>
    </source>
</evidence>
<feature type="compositionally biased region" description="Low complexity" evidence="2">
    <location>
        <begin position="336"/>
        <end position="351"/>
    </location>
</feature>
<name>A0AAD3DGW5_9CHLO</name>